<evidence type="ECO:0000259" key="10">
    <source>
        <dbReference type="PROSITE" id="PS50853"/>
    </source>
</evidence>
<keyword evidence="5 9" id="KW-0472">Membrane</keyword>
<dbReference type="PANTHER" id="PTHR23037:SF35">
    <property type="entry name" value="FIBRONECTIN TYPE-III DOMAIN-CONTAINING PROTEIN"/>
    <property type="match status" value="1"/>
</dbReference>
<keyword evidence="6" id="KW-1015">Disulfide bond</keyword>
<dbReference type="Gene3D" id="2.60.40.10">
    <property type="entry name" value="Immunoglobulins"/>
    <property type="match status" value="1"/>
</dbReference>
<keyword evidence="12" id="KW-1185">Reference proteome</keyword>
<evidence type="ECO:0000256" key="9">
    <source>
        <dbReference type="SAM" id="Phobius"/>
    </source>
</evidence>
<dbReference type="Proteomes" id="UP000694548">
    <property type="component" value="Chromosome sgr02"/>
</dbReference>
<evidence type="ECO:0000256" key="1">
    <source>
        <dbReference type="ARBA" id="ARBA00004479"/>
    </source>
</evidence>
<keyword evidence="4 9" id="KW-1133">Transmembrane helix</keyword>
<evidence type="ECO:0000313" key="12">
    <source>
        <dbReference type="Proteomes" id="UP000694548"/>
    </source>
</evidence>
<evidence type="ECO:0000256" key="6">
    <source>
        <dbReference type="ARBA" id="ARBA00023157"/>
    </source>
</evidence>
<evidence type="ECO:0000256" key="8">
    <source>
        <dbReference type="ARBA" id="ARBA00023180"/>
    </source>
</evidence>
<keyword evidence="8" id="KW-0325">Glycoprotein</keyword>
<dbReference type="GO" id="GO:0009897">
    <property type="term" value="C:external side of plasma membrane"/>
    <property type="evidence" value="ECO:0007669"/>
    <property type="project" value="TreeGrafter"/>
</dbReference>
<comment type="subcellular location">
    <subcellularLocation>
        <location evidence="1">Membrane</location>
        <topology evidence="1">Single-pass type I membrane protein</topology>
    </subcellularLocation>
</comment>
<dbReference type="GO" id="GO:0004896">
    <property type="term" value="F:cytokine receptor activity"/>
    <property type="evidence" value="ECO:0007669"/>
    <property type="project" value="TreeGrafter"/>
</dbReference>
<keyword evidence="3" id="KW-0732">Signal</keyword>
<evidence type="ECO:0000313" key="11">
    <source>
        <dbReference type="Ensembl" id="ENSNFUP00015001912.1"/>
    </source>
</evidence>
<dbReference type="PANTHER" id="PTHR23037">
    <property type="entry name" value="CYTOKINE RECEPTOR"/>
    <property type="match status" value="1"/>
</dbReference>
<dbReference type="SUPFAM" id="SSF49265">
    <property type="entry name" value="Fibronectin type III"/>
    <property type="match status" value="1"/>
</dbReference>
<proteinExistence type="predicted"/>
<keyword evidence="2 9" id="KW-0812">Transmembrane</keyword>
<feature type="transmembrane region" description="Helical" evidence="9">
    <location>
        <begin position="268"/>
        <end position="291"/>
    </location>
</feature>
<keyword evidence="7" id="KW-0675">Receptor</keyword>
<reference evidence="11" key="1">
    <citation type="submission" date="2014-08" db="EMBL/GenBank/DDBJ databases">
        <authorList>
            <person name="Senf B."/>
            <person name="Petzold A."/>
            <person name="Downie B.R."/>
            <person name="Koch P."/>
            <person name="Platzer M."/>
        </authorList>
    </citation>
    <scope>NUCLEOTIDE SEQUENCE [LARGE SCALE GENOMIC DNA]</scope>
    <source>
        <strain evidence="11">GRZ</strain>
    </source>
</reference>
<feature type="domain" description="Fibronectin type-III" evidence="10">
    <location>
        <begin position="161"/>
        <end position="264"/>
    </location>
</feature>
<protein>
    <submittedName>
        <fullName evidence="11">Uncharacterized LOC107375217</fullName>
    </submittedName>
</protein>
<dbReference type="GeneTree" id="ENSGT00530000069547"/>
<gene>
    <name evidence="11" type="primary">LOC107375217</name>
</gene>
<dbReference type="InterPro" id="IPR036116">
    <property type="entry name" value="FN3_sf"/>
</dbReference>
<accession>A0A8C6KA69</accession>
<evidence type="ECO:0000256" key="2">
    <source>
        <dbReference type="ARBA" id="ARBA00022692"/>
    </source>
</evidence>
<dbReference type="AlphaFoldDB" id="A0A8C6KA69"/>
<dbReference type="Ensembl" id="ENSNFUT00015002056.1">
    <property type="protein sequence ID" value="ENSNFUP00015001912.1"/>
    <property type="gene ID" value="ENSNFUG00015001052.1"/>
</dbReference>
<dbReference type="RefSeq" id="XP_015799117.3">
    <property type="nucleotide sequence ID" value="XM_015943631.3"/>
</dbReference>
<evidence type="ECO:0000256" key="4">
    <source>
        <dbReference type="ARBA" id="ARBA00022989"/>
    </source>
</evidence>
<evidence type="ECO:0000256" key="5">
    <source>
        <dbReference type="ARBA" id="ARBA00023136"/>
    </source>
</evidence>
<dbReference type="InterPro" id="IPR003961">
    <property type="entry name" value="FN3_dom"/>
</dbReference>
<name>A0A8C6KA69_NOTFU</name>
<dbReference type="KEGG" id="nfu:107375217"/>
<evidence type="ECO:0000256" key="7">
    <source>
        <dbReference type="ARBA" id="ARBA00023170"/>
    </source>
</evidence>
<reference evidence="11" key="3">
    <citation type="submission" date="2025-09" db="UniProtKB">
        <authorList>
            <consortium name="Ensembl"/>
        </authorList>
    </citation>
    <scope>IDENTIFICATION</scope>
</reference>
<dbReference type="InterPro" id="IPR013783">
    <property type="entry name" value="Ig-like_fold"/>
</dbReference>
<organism evidence="11 12">
    <name type="scientific">Nothobranchius furzeri</name>
    <name type="common">Turquoise killifish</name>
    <dbReference type="NCBI Taxonomy" id="105023"/>
    <lineage>
        <taxon>Eukaryota</taxon>
        <taxon>Metazoa</taxon>
        <taxon>Chordata</taxon>
        <taxon>Craniata</taxon>
        <taxon>Vertebrata</taxon>
        <taxon>Euteleostomi</taxon>
        <taxon>Actinopterygii</taxon>
        <taxon>Neopterygii</taxon>
        <taxon>Teleostei</taxon>
        <taxon>Neoteleostei</taxon>
        <taxon>Acanthomorphata</taxon>
        <taxon>Ovalentaria</taxon>
        <taxon>Atherinomorphae</taxon>
        <taxon>Cyprinodontiformes</taxon>
        <taxon>Nothobranchiidae</taxon>
        <taxon>Nothobranchius</taxon>
    </lineage>
</organism>
<dbReference type="PROSITE" id="PS50853">
    <property type="entry name" value="FN3"/>
    <property type="match status" value="1"/>
</dbReference>
<evidence type="ECO:0000256" key="3">
    <source>
        <dbReference type="ARBA" id="ARBA00022729"/>
    </source>
</evidence>
<sequence length="589" mass="65913">MGVTSSLFGGATDPVKLSTRSRKKKCAHFSSVMSSSGFSPFKEKNWILYTTKEAIRQMASLLIFLGYFAAAQFISGNPAAVFDCSHDFERIYCQLKSQNCSENSLIITEHLKKQYDCPLQQCSSDQCCCAAEFLLIYGEHFTAEVNNKSALKTFYVTESFKPKAPTIKSVKESNGNFQVRWITNMDGKTWNPEETEITLCKKGDTEKVSKRIIPAKNDGLQYHEINGQDLDPGAVYVVSLRSFSSQSNRFSNSSQEWEFKTPASYNTLLYGLIFGLSVFSVIIITALYFCYVKLKENWWDNIPKPKLTMTHSTKPQIITSSDLSNFKSFDKELEFNTMGAGSGALRDPLLLSGCLRLDQHILERIQHDQKDLARKFGLNLQPEIFSAKEDQSNSGSSSIFNQTYSLLLPNRSGQWQSASDSLCSSNTSGIVTDLEKRGCLFPPQHNSSSCQKKISSSTSSITSKEFESVDESNELSNVLPCFPGSVDEMLKFKNPTYGPLPAASHGFIPMEDGYKPCQCQSEVAEVPKDDHNQHFNINPKEFNAIPPHSFQPSENPAFHPFDMNGQFPCIFPIIPNNSSMIVVSEYHCV</sequence>
<reference evidence="11" key="2">
    <citation type="submission" date="2025-08" db="UniProtKB">
        <authorList>
            <consortium name="Ensembl"/>
        </authorList>
    </citation>
    <scope>IDENTIFICATION</scope>
</reference>
<dbReference type="GeneID" id="107375217"/>